<proteinExistence type="predicted"/>
<dbReference type="Proteomes" id="UP000809621">
    <property type="component" value="Unassembled WGS sequence"/>
</dbReference>
<dbReference type="EMBL" id="JAFEUM010000001">
    <property type="protein sequence ID" value="MBM7035640.1"/>
    <property type="molecule type" value="Genomic_DNA"/>
</dbReference>
<gene>
    <name evidence="1" type="ORF">JQC93_04400</name>
</gene>
<accession>A0ABS2HDH2</accession>
<keyword evidence="2" id="KW-1185">Reference proteome</keyword>
<evidence type="ECO:0000313" key="2">
    <source>
        <dbReference type="Proteomes" id="UP000809621"/>
    </source>
</evidence>
<organism evidence="1 2">
    <name type="scientific">Vibrio ulleungensis</name>
    <dbReference type="NCBI Taxonomy" id="2807619"/>
    <lineage>
        <taxon>Bacteria</taxon>
        <taxon>Pseudomonadati</taxon>
        <taxon>Pseudomonadota</taxon>
        <taxon>Gammaproteobacteria</taxon>
        <taxon>Vibrionales</taxon>
        <taxon>Vibrionaceae</taxon>
        <taxon>Vibrio</taxon>
    </lineage>
</organism>
<dbReference type="RefSeq" id="WP_205157227.1">
    <property type="nucleotide sequence ID" value="NZ_JAFEUM010000001.1"/>
</dbReference>
<dbReference type="Pfam" id="PF13376">
    <property type="entry name" value="OmdA"/>
    <property type="match status" value="1"/>
</dbReference>
<sequence>MPDVNSNLILPFETSKQLFSWLQENHATHTELWIRIYKKHSATSSIAWEEAVIELLRWGWIDGVKKSLDDHSYLQRVTPRKPGSNWSKRNRDIAQRLINEQTMTEFGLLQVNAAKADGRWENAYTASEMTVPNDFLSALTPFPQALDFYNSLTKSDRYVIAYGLTSAKRPETRARRFDKYMTQLKENRKPS</sequence>
<reference evidence="1 2" key="1">
    <citation type="submission" date="2021-02" db="EMBL/GenBank/DDBJ databases">
        <authorList>
            <person name="Park J.-S."/>
        </authorList>
    </citation>
    <scope>NUCLEOTIDE SEQUENCE [LARGE SCALE GENOMIC DNA]</scope>
    <source>
        <strain evidence="1 2">188UL20-2</strain>
    </source>
</reference>
<name>A0ABS2HDH2_9VIBR</name>
<evidence type="ECO:0000313" key="1">
    <source>
        <dbReference type="EMBL" id="MBM7035640.1"/>
    </source>
</evidence>
<protein>
    <submittedName>
        <fullName evidence="1">YdeI/OmpD-associated family protein</fullName>
    </submittedName>
</protein>
<comment type="caution">
    <text evidence="1">The sequence shown here is derived from an EMBL/GenBank/DDBJ whole genome shotgun (WGS) entry which is preliminary data.</text>
</comment>